<protein>
    <submittedName>
        <fullName evidence="2">Uncharacterized protein</fullName>
    </submittedName>
</protein>
<keyword evidence="3" id="KW-1185">Reference proteome</keyword>
<reference evidence="2 3" key="1">
    <citation type="journal article" date="2012" name="J. Bacteriol.">
        <title>Complete genome sequences of Methylophaga sp. strain JAM1 and Methylophaga sp. strain JAM7.</title>
        <authorList>
            <person name="Villeneuve C."/>
            <person name="Martineau C."/>
            <person name="Mauffrey F."/>
            <person name="Villemur R."/>
        </authorList>
    </citation>
    <scope>NUCLEOTIDE SEQUENCE [LARGE SCALE GENOMIC DNA]</scope>
    <source>
        <strain evidence="2 3">JAM7</strain>
    </source>
</reference>
<evidence type="ECO:0000313" key="2">
    <source>
        <dbReference type="EMBL" id="AFJ03731.1"/>
    </source>
</evidence>
<gene>
    <name evidence="2" type="ordered locus">Q7C_2610</name>
</gene>
<feature type="compositionally biased region" description="Basic and acidic residues" evidence="1">
    <location>
        <begin position="31"/>
        <end position="42"/>
    </location>
</feature>
<dbReference type="AlphaFoldDB" id="I1YLD8"/>
<name>I1YLD8_METFJ</name>
<dbReference type="EMBL" id="CP003380">
    <property type="protein sequence ID" value="AFJ03731.1"/>
    <property type="molecule type" value="Genomic_DNA"/>
</dbReference>
<dbReference type="KEGG" id="mec:Q7C_2610"/>
<evidence type="ECO:0000256" key="1">
    <source>
        <dbReference type="SAM" id="MobiDB-lite"/>
    </source>
</evidence>
<evidence type="ECO:0000313" key="3">
    <source>
        <dbReference type="Proteomes" id="UP000009145"/>
    </source>
</evidence>
<dbReference type="Proteomes" id="UP000009145">
    <property type="component" value="Chromosome"/>
</dbReference>
<dbReference type="HOGENOM" id="CLU_3253923_0_0_6"/>
<organism evidence="2 3">
    <name type="scientific">Methylophaga frappieri (strain ATCC BAA-2434 / DSM 25690 / JAM7)</name>
    <dbReference type="NCBI Taxonomy" id="754477"/>
    <lineage>
        <taxon>Bacteria</taxon>
        <taxon>Pseudomonadati</taxon>
        <taxon>Pseudomonadota</taxon>
        <taxon>Gammaproteobacteria</taxon>
        <taxon>Thiotrichales</taxon>
        <taxon>Piscirickettsiaceae</taxon>
        <taxon>Methylophaga</taxon>
    </lineage>
</organism>
<accession>I1YLD8</accession>
<dbReference type="PATRIC" id="fig|754477.3.peg.2565"/>
<feature type="region of interest" description="Disordered" evidence="1">
    <location>
        <begin position="1"/>
        <end position="42"/>
    </location>
</feature>
<proteinExistence type="predicted"/>
<sequence length="42" mass="4785">MDDALQQAIEDQNEAESAMKTELEEIEDTTDSNKEEQSKEPN</sequence>